<dbReference type="EMBL" id="WUAV01000006">
    <property type="protein sequence ID" value="KAF1748900.1"/>
    <property type="molecule type" value="Genomic_DNA"/>
</dbReference>
<keyword evidence="1" id="KW-0812">Transmembrane</keyword>
<evidence type="ECO:0000313" key="2">
    <source>
        <dbReference type="EMBL" id="KAF1748900.1"/>
    </source>
</evidence>
<proteinExistence type="predicted"/>
<name>A0A6A5G1R5_CAERE</name>
<dbReference type="CTD" id="78777912"/>
<organism evidence="2 3">
    <name type="scientific">Caenorhabditis remanei</name>
    <name type="common">Caenorhabditis vulgaris</name>
    <dbReference type="NCBI Taxonomy" id="31234"/>
    <lineage>
        <taxon>Eukaryota</taxon>
        <taxon>Metazoa</taxon>
        <taxon>Ecdysozoa</taxon>
        <taxon>Nematoda</taxon>
        <taxon>Chromadorea</taxon>
        <taxon>Rhabditida</taxon>
        <taxon>Rhabditina</taxon>
        <taxon>Rhabditomorpha</taxon>
        <taxon>Rhabditoidea</taxon>
        <taxon>Rhabditidae</taxon>
        <taxon>Peloderinae</taxon>
        <taxon>Caenorhabditis</taxon>
    </lineage>
</organism>
<dbReference type="Proteomes" id="UP000483820">
    <property type="component" value="Chromosome X"/>
</dbReference>
<comment type="caution">
    <text evidence="2">The sequence shown here is derived from an EMBL/GenBank/DDBJ whole genome shotgun (WGS) entry which is preliminary data.</text>
</comment>
<dbReference type="KEGG" id="crq:GCK72_025367"/>
<evidence type="ECO:0000256" key="1">
    <source>
        <dbReference type="SAM" id="Phobius"/>
    </source>
</evidence>
<feature type="transmembrane region" description="Helical" evidence="1">
    <location>
        <begin position="45"/>
        <end position="66"/>
    </location>
</feature>
<keyword evidence="1" id="KW-0472">Membrane</keyword>
<protein>
    <submittedName>
        <fullName evidence="2">Uncharacterized protein</fullName>
    </submittedName>
</protein>
<gene>
    <name evidence="2" type="ORF">GCK72_025367</name>
</gene>
<feature type="transmembrane region" description="Helical" evidence="1">
    <location>
        <begin position="21"/>
        <end position="39"/>
    </location>
</feature>
<dbReference type="GeneID" id="78777912"/>
<dbReference type="RefSeq" id="XP_053579875.1">
    <property type="nucleotide sequence ID" value="XM_053736309.1"/>
</dbReference>
<accession>A0A6A5G1R5</accession>
<keyword evidence="1" id="KW-1133">Transmembrane helix</keyword>
<reference evidence="2 3" key="1">
    <citation type="submission" date="2019-12" db="EMBL/GenBank/DDBJ databases">
        <title>Chromosome-level assembly of the Caenorhabditis remanei genome.</title>
        <authorList>
            <person name="Teterina A.A."/>
            <person name="Willis J.H."/>
            <person name="Phillips P.C."/>
        </authorList>
    </citation>
    <scope>NUCLEOTIDE SEQUENCE [LARGE SCALE GENOMIC DNA]</scope>
    <source>
        <strain evidence="2 3">PX506</strain>
        <tissue evidence="2">Whole organism</tissue>
    </source>
</reference>
<sequence length="108" mass="11449">MMLSPRLKFWEMYFKIAILEAPLRSLISVIAATTMLMYGGWVDGALALATLVGLSAFGVFGAFLAFGDLAGTAAGVASTARDATAVSDMMMMIYTWKVMVDGVSPPSI</sequence>
<evidence type="ECO:0000313" key="3">
    <source>
        <dbReference type="Proteomes" id="UP000483820"/>
    </source>
</evidence>
<dbReference type="AlphaFoldDB" id="A0A6A5G1R5"/>